<accession>E4Y1K0</accession>
<feature type="non-terminal residue" evidence="2">
    <location>
        <position position="1"/>
    </location>
</feature>
<keyword evidence="3" id="KW-1185">Reference proteome</keyword>
<feature type="region of interest" description="Disordered" evidence="1">
    <location>
        <begin position="139"/>
        <end position="164"/>
    </location>
</feature>
<gene>
    <name evidence="2" type="ORF">GSOID_T00014058001</name>
</gene>
<feature type="compositionally biased region" description="Polar residues" evidence="1">
    <location>
        <begin position="150"/>
        <end position="164"/>
    </location>
</feature>
<evidence type="ECO:0000313" key="3">
    <source>
        <dbReference type="Proteomes" id="UP000001307"/>
    </source>
</evidence>
<feature type="region of interest" description="Disordered" evidence="1">
    <location>
        <begin position="1"/>
        <end position="28"/>
    </location>
</feature>
<dbReference type="InParanoid" id="E4Y1K0"/>
<reference evidence="2" key="1">
    <citation type="journal article" date="2010" name="Science">
        <title>Plasticity of animal genome architecture unmasked by rapid evolution of a pelagic tunicate.</title>
        <authorList>
            <person name="Denoeud F."/>
            <person name="Henriet S."/>
            <person name="Mungpakdee S."/>
            <person name="Aury J.M."/>
            <person name="Da Silva C."/>
            <person name="Brinkmann H."/>
            <person name="Mikhaleva J."/>
            <person name="Olsen L.C."/>
            <person name="Jubin C."/>
            <person name="Canestro C."/>
            <person name="Bouquet J.M."/>
            <person name="Danks G."/>
            <person name="Poulain J."/>
            <person name="Campsteijn C."/>
            <person name="Adamski M."/>
            <person name="Cross I."/>
            <person name="Yadetie F."/>
            <person name="Muffato M."/>
            <person name="Louis A."/>
            <person name="Butcher S."/>
            <person name="Tsagkogeorga G."/>
            <person name="Konrad A."/>
            <person name="Singh S."/>
            <person name="Jensen M.F."/>
            <person name="Cong E.H."/>
            <person name="Eikeseth-Otteraa H."/>
            <person name="Noel B."/>
            <person name="Anthouard V."/>
            <person name="Porcel B.M."/>
            <person name="Kachouri-Lafond R."/>
            <person name="Nishino A."/>
            <person name="Ugolini M."/>
            <person name="Chourrout P."/>
            <person name="Nishida H."/>
            <person name="Aasland R."/>
            <person name="Huzurbazar S."/>
            <person name="Westhof E."/>
            <person name="Delsuc F."/>
            <person name="Lehrach H."/>
            <person name="Reinhardt R."/>
            <person name="Weissenbach J."/>
            <person name="Roy S.W."/>
            <person name="Artiguenave F."/>
            <person name="Postlethwait J.H."/>
            <person name="Manak J.R."/>
            <person name="Thompson E.M."/>
            <person name="Jaillon O."/>
            <person name="Du Pasquier L."/>
            <person name="Boudinot P."/>
            <person name="Liberles D.A."/>
            <person name="Volff J.N."/>
            <person name="Philippe H."/>
            <person name="Lenhard B."/>
            <person name="Roest Crollius H."/>
            <person name="Wincker P."/>
            <person name="Chourrout D."/>
        </authorList>
    </citation>
    <scope>NUCLEOTIDE SEQUENCE [LARGE SCALE GENOMIC DNA]</scope>
</reference>
<feature type="compositionally biased region" description="Polar residues" evidence="1">
    <location>
        <begin position="1"/>
        <end position="10"/>
    </location>
</feature>
<proteinExistence type="predicted"/>
<evidence type="ECO:0000256" key="1">
    <source>
        <dbReference type="SAM" id="MobiDB-lite"/>
    </source>
</evidence>
<dbReference type="EMBL" id="FN653647">
    <property type="protein sequence ID" value="CBY15744.1"/>
    <property type="molecule type" value="Genomic_DNA"/>
</dbReference>
<dbReference type="AlphaFoldDB" id="E4Y1K0"/>
<protein>
    <submittedName>
        <fullName evidence="2">Uncharacterized protein</fullName>
    </submittedName>
</protein>
<dbReference type="OrthoDB" id="10620345at2759"/>
<dbReference type="Proteomes" id="UP000001307">
    <property type="component" value="Unassembled WGS sequence"/>
</dbReference>
<organism evidence="2">
    <name type="scientific">Oikopleura dioica</name>
    <name type="common">Tunicate</name>
    <dbReference type="NCBI Taxonomy" id="34765"/>
    <lineage>
        <taxon>Eukaryota</taxon>
        <taxon>Metazoa</taxon>
        <taxon>Chordata</taxon>
        <taxon>Tunicata</taxon>
        <taxon>Appendicularia</taxon>
        <taxon>Copelata</taxon>
        <taxon>Oikopleuridae</taxon>
        <taxon>Oikopleura</taxon>
    </lineage>
</organism>
<name>E4Y1K0_OIKDI</name>
<evidence type="ECO:0000313" key="2">
    <source>
        <dbReference type="EMBL" id="CBY15744.1"/>
    </source>
</evidence>
<sequence length="218" mass="24755">HRFRSLSSEMMSEKPLRQASGTSFEFEDLSPPVLVPTKTITIEQPSEKQLLNMTPLFEQSQKRSTGEIKIGIFDCSPTPLFAKRALDFFAQEESDENCLGMKAMRFQRSEKNIEVMEENDFSSNETSELEDSALGLEDISKTSDPRKPSSHSISLHQPSKTSLSGIQHAVSQTVAERVFDMLKEYRALEPNEKKEIKAVEENQGNFLFDRLVKKCLET</sequence>